<sequence length="152" mass="17241">MINNREEKHTTGVKGKSKGARFREGRRHCEEGSRRGPKTGHFTPQEFELPIGLLPLANIIEVGFVRSTGYMWVVQQKKVEHNFKTISRLVSHDTEISGYIDRKKIKKLKGVKAKELMLWPTVSDDPPTGKIHFKSLGRITKTFPVEAFAAAQ</sequence>
<gene>
    <name evidence="2" type="ORF">RJ641_016333</name>
</gene>
<keyword evidence="3" id="KW-1185">Reference proteome</keyword>
<name>A0AAN8YYL7_9MAGN</name>
<evidence type="ECO:0000256" key="1">
    <source>
        <dbReference type="SAM" id="MobiDB-lite"/>
    </source>
</evidence>
<reference evidence="2 3" key="1">
    <citation type="submission" date="2023-12" db="EMBL/GenBank/DDBJ databases">
        <title>A high-quality genome assembly for Dillenia turbinata (Dilleniales).</title>
        <authorList>
            <person name="Chanderbali A."/>
        </authorList>
    </citation>
    <scope>NUCLEOTIDE SEQUENCE [LARGE SCALE GENOMIC DNA]</scope>
    <source>
        <strain evidence="2">LSX21</strain>
        <tissue evidence="2">Leaf</tissue>
    </source>
</reference>
<dbReference type="EMBL" id="JBAMMX010000022">
    <property type="protein sequence ID" value="KAK6917911.1"/>
    <property type="molecule type" value="Genomic_DNA"/>
</dbReference>
<feature type="compositionally biased region" description="Basic and acidic residues" evidence="1">
    <location>
        <begin position="21"/>
        <end position="34"/>
    </location>
</feature>
<dbReference type="Proteomes" id="UP001370490">
    <property type="component" value="Unassembled WGS sequence"/>
</dbReference>
<dbReference type="PANTHER" id="PTHR31676">
    <property type="entry name" value="T31J12.3 PROTEIN-RELATED"/>
    <property type="match status" value="1"/>
</dbReference>
<dbReference type="AlphaFoldDB" id="A0AAN8YYL7"/>
<evidence type="ECO:0000313" key="2">
    <source>
        <dbReference type="EMBL" id="KAK6917911.1"/>
    </source>
</evidence>
<accession>A0AAN8YYL7</accession>
<proteinExistence type="predicted"/>
<evidence type="ECO:0000313" key="3">
    <source>
        <dbReference type="Proteomes" id="UP001370490"/>
    </source>
</evidence>
<organism evidence="2 3">
    <name type="scientific">Dillenia turbinata</name>
    <dbReference type="NCBI Taxonomy" id="194707"/>
    <lineage>
        <taxon>Eukaryota</taxon>
        <taxon>Viridiplantae</taxon>
        <taxon>Streptophyta</taxon>
        <taxon>Embryophyta</taxon>
        <taxon>Tracheophyta</taxon>
        <taxon>Spermatophyta</taxon>
        <taxon>Magnoliopsida</taxon>
        <taxon>eudicotyledons</taxon>
        <taxon>Gunneridae</taxon>
        <taxon>Pentapetalae</taxon>
        <taxon>Dilleniales</taxon>
        <taxon>Dilleniaceae</taxon>
        <taxon>Dillenia</taxon>
    </lineage>
</organism>
<feature type="region of interest" description="Disordered" evidence="1">
    <location>
        <begin position="1"/>
        <end position="42"/>
    </location>
</feature>
<comment type="caution">
    <text evidence="2">The sequence shown here is derived from an EMBL/GenBank/DDBJ whole genome shotgun (WGS) entry which is preliminary data.</text>
</comment>
<protein>
    <submittedName>
        <fullName evidence="2">Uncharacterized protein</fullName>
    </submittedName>
</protein>
<dbReference type="SUPFAM" id="SSF141562">
    <property type="entry name" value="At5g01610-like"/>
    <property type="match status" value="1"/>
</dbReference>
<dbReference type="InterPro" id="IPR036758">
    <property type="entry name" value="At5g01610-like"/>
</dbReference>
<feature type="compositionally biased region" description="Basic and acidic residues" evidence="1">
    <location>
        <begin position="1"/>
        <end position="10"/>
    </location>
</feature>
<dbReference type="Pfam" id="PF04398">
    <property type="entry name" value="DUF538"/>
    <property type="match status" value="1"/>
</dbReference>
<dbReference type="Gene3D" id="2.30.240.10">
    <property type="entry name" value="At5g01610-like"/>
    <property type="match status" value="1"/>
</dbReference>
<dbReference type="InterPro" id="IPR007493">
    <property type="entry name" value="DUF538"/>
</dbReference>
<dbReference type="PANTHER" id="PTHR31676:SF160">
    <property type="entry name" value="OS01G0652700 PROTEIN"/>
    <property type="match status" value="1"/>
</dbReference>